<dbReference type="KEGG" id="vtr:MYVALT_F_02430"/>
<dbReference type="Proteomes" id="UP000693996">
    <property type="component" value="Chromosome"/>
</dbReference>
<sequence length="390" mass="43868">MRSIMHAIHSLPRLHLLVHFALPPLANEQYALQNLSKPALDRLIKCATLVERVVWSDFQCSFPHEQWVAHYFGIGYTAATPQLPQKAKKSVDYLTTTDTDAPFAPYLLLADGGEPRDAVWVCVEPVHMQVAQTHLVLSDPNMLQISPHDAAKLLSVARPIIEEFGIEIVAPTPLRWYLSGESLGLLTSASPLRASGHNIGVWLRHETNINHWSRTWIKLQNEVQIAWFKHPVNQAREAQGLLTANSIWPYAQGRITPVMRPFERVLSRASATRGLAIAGAAALGMPPTSFDMLLKQIGSQTAAYDLNSITLVELDQLSIPFLQQDWSGFRTIFSVMERDWFAPALIALKRHTLSELTLTLCGNDIITTLVIRPIEIKKFWRRRPFTSLLL</sequence>
<gene>
    <name evidence="1" type="ORF">MYVALT_F_02430</name>
</gene>
<evidence type="ECO:0000313" key="1">
    <source>
        <dbReference type="EMBL" id="CAG7601629.1"/>
    </source>
</evidence>
<protein>
    <submittedName>
        <fullName evidence="1">Regulatory protein</fullName>
    </submittedName>
</protein>
<evidence type="ECO:0000313" key="2">
    <source>
        <dbReference type="Proteomes" id="UP000693996"/>
    </source>
</evidence>
<organism evidence="1 2">
    <name type="scientific">Candidatus Vallotiella hemipterorum</name>
    <dbReference type="NCBI Taxonomy" id="1177213"/>
    <lineage>
        <taxon>Bacteria</taxon>
        <taxon>Pseudomonadati</taxon>
        <taxon>Pseudomonadota</taxon>
        <taxon>Betaproteobacteria</taxon>
        <taxon>Burkholderiales</taxon>
        <taxon>Burkholderiaceae</taxon>
        <taxon>Candidatus Vallotiella</taxon>
    </lineage>
</organism>
<dbReference type="AlphaFoldDB" id="A0A916JT44"/>
<dbReference type="RefSeq" id="WP_216796939.1">
    <property type="nucleotide sequence ID" value="NZ_OU343031.1"/>
</dbReference>
<dbReference type="InterPro" id="IPR016631">
    <property type="entry name" value="Regulatory_RpfE"/>
</dbReference>
<dbReference type="PIRSF" id="PIRSF015283">
    <property type="entry name" value="Regulatory_RpfE"/>
    <property type="match status" value="1"/>
</dbReference>
<dbReference type="EMBL" id="OU343031">
    <property type="protein sequence ID" value="CAG7601629.1"/>
    <property type="molecule type" value="Genomic_DNA"/>
</dbReference>
<name>A0A916JT44_9BURK</name>
<reference evidence="1" key="1">
    <citation type="submission" date="2021-06" db="EMBL/GenBank/DDBJ databases">
        <authorList>
            <person name="Szabo G."/>
        </authorList>
    </citation>
    <scope>NUCLEOTIDE SEQUENCE</scope>
    <source>
        <strain evidence="1">MYVALT</strain>
    </source>
</reference>
<proteinExistence type="predicted"/>
<accession>A0A916JT44</accession>
<keyword evidence="2" id="KW-1185">Reference proteome</keyword>